<dbReference type="AlphaFoldDB" id="A0A967F0Z8"/>
<sequence>MRTQLLAAAFALPFSLALAGGGLALDASKAEAASVSSSTTQQNGSGNVRGFDAQGDSLRLTSANFISAHGQCRYIRNDSGEQALYVPLKDSAEWSSFYGSNGGGGAYVLVCCQPVTVSVCGENVNMNFMVTGDTTTINAGHDRRVVYRCNSNNNVGVIAQSGQCEAPASSGGNEGPDHNAGSNNQGGGNERGGSSSGDSTGGASDGGW</sequence>
<feature type="chain" id="PRO_5037079067" evidence="2">
    <location>
        <begin position="20"/>
        <end position="208"/>
    </location>
</feature>
<gene>
    <name evidence="3" type="ORF">HBA54_20530</name>
</gene>
<dbReference type="EMBL" id="JAAQPH010000017">
    <property type="protein sequence ID" value="NIA70990.1"/>
    <property type="molecule type" value="Genomic_DNA"/>
</dbReference>
<keyword evidence="4" id="KW-1185">Reference proteome</keyword>
<proteinExistence type="predicted"/>
<evidence type="ECO:0000313" key="4">
    <source>
        <dbReference type="Proteomes" id="UP000761264"/>
    </source>
</evidence>
<comment type="caution">
    <text evidence="3">The sequence shown here is derived from an EMBL/GenBank/DDBJ whole genome shotgun (WGS) entry which is preliminary data.</text>
</comment>
<keyword evidence="2" id="KW-0732">Signal</keyword>
<feature type="compositionally biased region" description="Gly residues" evidence="1">
    <location>
        <begin position="184"/>
        <end position="208"/>
    </location>
</feature>
<dbReference type="Proteomes" id="UP000761264">
    <property type="component" value="Unassembled WGS sequence"/>
</dbReference>
<feature type="signal peptide" evidence="2">
    <location>
        <begin position="1"/>
        <end position="19"/>
    </location>
</feature>
<feature type="region of interest" description="Disordered" evidence="1">
    <location>
        <begin position="164"/>
        <end position="208"/>
    </location>
</feature>
<evidence type="ECO:0000256" key="2">
    <source>
        <dbReference type="SAM" id="SignalP"/>
    </source>
</evidence>
<dbReference type="RefSeq" id="WP_167228144.1">
    <property type="nucleotide sequence ID" value="NZ_JAAQPH010000017.1"/>
</dbReference>
<organism evidence="3 4">
    <name type="scientific">Pelagibius litoralis</name>
    <dbReference type="NCBI Taxonomy" id="374515"/>
    <lineage>
        <taxon>Bacteria</taxon>
        <taxon>Pseudomonadati</taxon>
        <taxon>Pseudomonadota</taxon>
        <taxon>Alphaproteobacteria</taxon>
        <taxon>Rhodospirillales</taxon>
        <taxon>Rhodovibrionaceae</taxon>
        <taxon>Pelagibius</taxon>
    </lineage>
</organism>
<evidence type="ECO:0000313" key="3">
    <source>
        <dbReference type="EMBL" id="NIA70990.1"/>
    </source>
</evidence>
<reference evidence="3" key="1">
    <citation type="submission" date="2020-03" db="EMBL/GenBank/DDBJ databases">
        <title>Genome of Pelagibius litoralis DSM 21314T.</title>
        <authorList>
            <person name="Wang G."/>
        </authorList>
    </citation>
    <scope>NUCLEOTIDE SEQUENCE</scope>
    <source>
        <strain evidence="3">DSM 21314</strain>
    </source>
</reference>
<accession>A0A967F0Z8</accession>
<protein>
    <submittedName>
        <fullName evidence="3">Uncharacterized protein</fullName>
    </submittedName>
</protein>
<name>A0A967F0Z8_9PROT</name>
<evidence type="ECO:0000256" key="1">
    <source>
        <dbReference type="SAM" id="MobiDB-lite"/>
    </source>
</evidence>